<feature type="region of interest" description="Disordered" evidence="1">
    <location>
        <begin position="583"/>
        <end position="604"/>
    </location>
</feature>
<sequence>VQLWAPWNSVARHKNDPSNTNEKKLRDLLKADLPPAVAAAIQTELQQAKKPPPTDAWEAAQKAKQKLRKTEQATQKAAMGVLRAGADLETASEVHASKVEEQAMAELAYQKALSTLQTEQAREAPQRNKAIIDYDIFETADPADMDENERKTLMEYKKEFDAARPQLESAVQKLQDLMESIKRFDQERVAKRRRQEEAPAPPQPPLGGEWLKTLSDDSLRQAAEASKTKTQLLPHPKPVVEEAQLFFSDITEWGPQAERWVASTGKRYQVLAMVETHISQAKQQQEFLKLDKDDWRSSTCYAVPTGRSAEGTTGGEMVLARKSVAASTFDAMRHQSRQLHAVDPCHGFAPMTWHRKTGNLVAIAFYIEPHHSITGPVHERMVALTAFLDMLADPWIVLADWNMTPCQLADSGYPEEWGGSILVAPGSAARDKGSGSTIDYAVVKRGWEMSAVIRQVHDVPWGTHCGLEVCAGEPQPWRFRALALPADLPCPPRPQRQADPNSKTSLRKMAALDKRRNQLPDTLQEAFGEFTQSHEASAAPPASVAADVDYVSGVDFAIPLNLWRRHQDDTRDTLSTFDVNGTLSTYDTAGPPEKAGSQHPTGKNRLLEGLLGKVGAGATGVATAAGMDATDPLRDTLGTLDVNGTLSTYDTAGPPEKAGLQHPPGKTRLLEGVGAGATGVATAAGKDVTPAEWWAITLTLVKKILALCKHQRHENLVMSNLTLLHQRVTDLHGKRDLLLPKVEEDEVFRWSELARTITILDNDERSELICRTEAWSGRAAAHASYQPKKKYSGWLADMWKAKPGVLHRQVKPQEQQRLEIYISGTTVSNPNLIMDAKRQEWEKVWTPRESKQHILDALDKAGAELKAALDHAELPVSDKTVVLSNNKQVRVMLERNLRRRGVPVSATTTATDLGIDMAAGTRRVQKKAGERARAATTRTKRIVKMRNTAQQARIAKGLWATGSLPQGVYGHQVRGLARHALLRWRRQAAAAATGQAAGRCLTTLLGTTFDGADPGVQLRAQSLRQWIRFWQDQPHLHQRIRRTWALLKTKLTIAGPKIWSYVTGPTGAAIATLLEAGWDPKAADCWQRVHDEYLEEWTLPDDGAELVDLDYESVLDDFAEDLQSRLWATAAAHEHGASLACGAHLTMIRIEQRRWWVLMVKVSLAGKPAETLMGASLFSGTALEEPFRMILGGADVDGRLRRSSQTGLAGGEATLASSARLKADGKRFRELNY</sequence>
<feature type="non-terminal residue" evidence="2">
    <location>
        <position position="1"/>
    </location>
</feature>
<evidence type="ECO:0000313" key="3">
    <source>
        <dbReference type="Proteomes" id="UP001189429"/>
    </source>
</evidence>
<name>A0ABN9WQT1_9DINO</name>
<dbReference type="SUPFAM" id="SSF56219">
    <property type="entry name" value="DNase I-like"/>
    <property type="match status" value="1"/>
</dbReference>
<feature type="region of interest" description="Disordered" evidence="1">
    <location>
        <begin position="188"/>
        <end position="211"/>
    </location>
</feature>
<evidence type="ECO:0000313" key="2">
    <source>
        <dbReference type="EMBL" id="CAK0889070.1"/>
    </source>
</evidence>
<accession>A0ABN9WQT1</accession>
<feature type="region of interest" description="Disordered" evidence="1">
    <location>
        <begin position="1"/>
        <end position="21"/>
    </location>
</feature>
<organism evidence="2 3">
    <name type="scientific">Prorocentrum cordatum</name>
    <dbReference type="NCBI Taxonomy" id="2364126"/>
    <lineage>
        <taxon>Eukaryota</taxon>
        <taxon>Sar</taxon>
        <taxon>Alveolata</taxon>
        <taxon>Dinophyceae</taxon>
        <taxon>Prorocentrales</taxon>
        <taxon>Prorocentraceae</taxon>
        <taxon>Prorocentrum</taxon>
    </lineage>
</organism>
<dbReference type="InterPro" id="IPR036691">
    <property type="entry name" value="Endo/exonu/phosph_ase_sf"/>
</dbReference>
<gene>
    <name evidence="2" type="ORF">PCOR1329_LOCUS69723</name>
</gene>
<keyword evidence="3" id="KW-1185">Reference proteome</keyword>
<reference evidence="2" key="1">
    <citation type="submission" date="2023-10" db="EMBL/GenBank/DDBJ databases">
        <authorList>
            <person name="Chen Y."/>
            <person name="Shah S."/>
            <person name="Dougan E. K."/>
            <person name="Thang M."/>
            <person name="Chan C."/>
        </authorList>
    </citation>
    <scope>NUCLEOTIDE SEQUENCE [LARGE SCALE GENOMIC DNA]</scope>
</reference>
<dbReference type="EMBL" id="CAUYUJ010019170">
    <property type="protein sequence ID" value="CAK0889070.1"/>
    <property type="molecule type" value="Genomic_DNA"/>
</dbReference>
<proteinExistence type="predicted"/>
<evidence type="ECO:0000256" key="1">
    <source>
        <dbReference type="SAM" id="MobiDB-lite"/>
    </source>
</evidence>
<protein>
    <submittedName>
        <fullName evidence="2">Uncharacterized protein</fullName>
    </submittedName>
</protein>
<comment type="caution">
    <text evidence="2">The sequence shown here is derived from an EMBL/GenBank/DDBJ whole genome shotgun (WGS) entry which is preliminary data.</text>
</comment>
<feature type="compositionally biased region" description="Basic and acidic residues" evidence="1">
    <location>
        <begin position="188"/>
        <end position="197"/>
    </location>
</feature>
<dbReference type="Gene3D" id="3.60.10.10">
    <property type="entry name" value="Endonuclease/exonuclease/phosphatase"/>
    <property type="match status" value="1"/>
</dbReference>
<feature type="non-terminal residue" evidence="2">
    <location>
        <position position="1233"/>
    </location>
</feature>
<dbReference type="Proteomes" id="UP001189429">
    <property type="component" value="Unassembled WGS sequence"/>
</dbReference>